<dbReference type="HOGENOM" id="CLU_1959917_0_0_1"/>
<feature type="compositionally biased region" description="Basic residues" evidence="1">
    <location>
        <begin position="1"/>
        <end position="29"/>
    </location>
</feature>
<dbReference type="Proteomes" id="UP000054477">
    <property type="component" value="Unassembled WGS sequence"/>
</dbReference>
<keyword evidence="3" id="KW-1185">Reference proteome</keyword>
<name>A0A0C9WK14_9AGAR</name>
<protein>
    <submittedName>
        <fullName evidence="2">Uncharacterized protein</fullName>
    </submittedName>
</protein>
<proteinExistence type="predicted"/>
<evidence type="ECO:0000313" key="3">
    <source>
        <dbReference type="Proteomes" id="UP000054477"/>
    </source>
</evidence>
<sequence length="128" mass="13885">MQGGRKRKQKGRERKTGGKRSRTQLRSKGTKTGTKGGLKEGLKRGGTLKKIALPCIVDTCCNFVACGAGETHGLPNFGCGPLWWQDGLKIDRWGNKAPAEVENPSEFLGKGIVWVNSSLTETLRNSIS</sequence>
<evidence type="ECO:0000256" key="1">
    <source>
        <dbReference type="SAM" id="MobiDB-lite"/>
    </source>
</evidence>
<gene>
    <name evidence="2" type="ORF">K443DRAFT_322092</name>
</gene>
<reference evidence="2 3" key="1">
    <citation type="submission" date="2014-04" db="EMBL/GenBank/DDBJ databases">
        <authorList>
            <consortium name="DOE Joint Genome Institute"/>
            <person name="Kuo A."/>
            <person name="Kohler A."/>
            <person name="Nagy L.G."/>
            <person name="Floudas D."/>
            <person name="Copeland A."/>
            <person name="Barry K.W."/>
            <person name="Cichocki N."/>
            <person name="Veneault-Fourrey C."/>
            <person name="LaButti K."/>
            <person name="Lindquist E.A."/>
            <person name="Lipzen A."/>
            <person name="Lundell T."/>
            <person name="Morin E."/>
            <person name="Murat C."/>
            <person name="Sun H."/>
            <person name="Tunlid A."/>
            <person name="Henrissat B."/>
            <person name="Grigoriev I.V."/>
            <person name="Hibbett D.S."/>
            <person name="Martin F."/>
            <person name="Nordberg H.P."/>
            <person name="Cantor M.N."/>
            <person name="Hua S.X."/>
        </authorList>
    </citation>
    <scope>NUCLEOTIDE SEQUENCE [LARGE SCALE GENOMIC DNA]</scope>
    <source>
        <strain evidence="2 3">LaAM-08-1</strain>
    </source>
</reference>
<dbReference type="AlphaFoldDB" id="A0A0C9WK14"/>
<evidence type="ECO:0000313" key="2">
    <source>
        <dbReference type="EMBL" id="KIJ95649.1"/>
    </source>
</evidence>
<organism evidence="2 3">
    <name type="scientific">Laccaria amethystina LaAM-08-1</name>
    <dbReference type="NCBI Taxonomy" id="1095629"/>
    <lineage>
        <taxon>Eukaryota</taxon>
        <taxon>Fungi</taxon>
        <taxon>Dikarya</taxon>
        <taxon>Basidiomycota</taxon>
        <taxon>Agaricomycotina</taxon>
        <taxon>Agaricomycetes</taxon>
        <taxon>Agaricomycetidae</taxon>
        <taxon>Agaricales</taxon>
        <taxon>Agaricineae</taxon>
        <taxon>Hydnangiaceae</taxon>
        <taxon>Laccaria</taxon>
    </lineage>
</organism>
<accession>A0A0C9WK14</accession>
<feature type="region of interest" description="Disordered" evidence="1">
    <location>
        <begin position="1"/>
        <end position="42"/>
    </location>
</feature>
<reference evidence="3" key="2">
    <citation type="submission" date="2015-01" db="EMBL/GenBank/DDBJ databases">
        <title>Evolutionary Origins and Diversification of the Mycorrhizal Mutualists.</title>
        <authorList>
            <consortium name="DOE Joint Genome Institute"/>
            <consortium name="Mycorrhizal Genomics Consortium"/>
            <person name="Kohler A."/>
            <person name="Kuo A."/>
            <person name="Nagy L.G."/>
            <person name="Floudas D."/>
            <person name="Copeland A."/>
            <person name="Barry K.W."/>
            <person name="Cichocki N."/>
            <person name="Veneault-Fourrey C."/>
            <person name="LaButti K."/>
            <person name="Lindquist E.A."/>
            <person name="Lipzen A."/>
            <person name="Lundell T."/>
            <person name="Morin E."/>
            <person name="Murat C."/>
            <person name="Riley R."/>
            <person name="Ohm R."/>
            <person name="Sun H."/>
            <person name="Tunlid A."/>
            <person name="Henrissat B."/>
            <person name="Grigoriev I.V."/>
            <person name="Hibbett D.S."/>
            <person name="Martin F."/>
        </authorList>
    </citation>
    <scope>NUCLEOTIDE SEQUENCE [LARGE SCALE GENOMIC DNA]</scope>
    <source>
        <strain evidence="3">LaAM-08-1</strain>
    </source>
</reference>
<dbReference type="EMBL" id="KN838748">
    <property type="protein sequence ID" value="KIJ95649.1"/>
    <property type="molecule type" value="Genomic_DNA"/>
</dbReference>